<proteinExistence type="predicted"/>
<dbReference type="PATRIC" id="fig|1123269.5.peg.3370"/>
<dbReference type="AlphaFoldDB" id="W0AFS1"/>
<evidence type="ECO:0000313" key="2">
    <source>
        <dbReference type="Proteomes" id="UP000018851"/>
    </source>
</evidence>
<accession>W0AFS1</accession>
<gene>
    <name evidence="1" type="ORF">NX02_17225</name>
</gene>
<protein>
    <submittedName>
        <fullName evidence="1">Uncharacterized protein</fullName>
    </submittedName>
</protein>
<sequence length="168" mass="18880">MGMSQEIWVSPAAVQLQEQGPDYLDIVDDQPWSAQSGFHRGFSSSFRIRPDRKLWFHFPFQLPTQVTVHRALLLWEAEGDAAINWVCVHHGGMQRQHLFEPGTALSGTPVPFDPPEQWRHFYPASHRLLSDLPIAPAIDSRFGVQLCVLAQGPGVVRFYGAGLRILAP</sequence>
<dbReference type="HOGENOM" id="CLU_1585429_0_0_5"/>
<organism evidence="1 2">
    <name type="scientific">Sphingomonas sanxanigenens DSM 19645 = NX02</name>
    <dbReference type="NCBI Taxonomy" id="1123269"/>
    <lineage>
        <taxon>Bacteria</taxon>
        <taxon>Pseudomonadati</taxon>
        <taxon>Pseudomonadota</taxon>
        <taxon>Alphaproteobacteria</taxon>
        <taxon>Sphingomonadales</taxon>
        <taxon>Sphingomonadaceae</taxon>
        <taxon>Sphingomonas</taxon>
    </lineage>
</organism>
<dbReference type="OrthoDB" id="7566324at2"/>
<name>W0AFS1_9SPHN</name>
<reference evidence="1 2" key="1">
    <citation type="submission" date="2013-07" db="EMBL/GenBank/DDBJ databases">
        <title>Completed genome of Sphingomonas sanxanigenens NX02.</title>
        <authorList>
            <person name="Ma T."/>
            <person name="Huang H."/>
            <person name="Wu M."/>
            <person name="Li X."/>
            <person name="Li G."/>
        </authorList>
    </citation>
    <scope>NUCLEOTIDE SEQUENCE [LARGE SCALE GENOMIC DNA]</scope>
    <source>
        <strain evidence="1 2">NX02</strain>
    </source>
</reference>
<dbReference type="Proteomes" id="UP000018851">
    <property type="component" value="Chromosome"/>
</dbReference>
<dbReference type="KEGG" id="ssan:NX02_17225"/>
<evidence type="ECO:0000313" key="1">
    <source>
        <dbReference type="EMBL" id="AHE55123.1"/>
    </source>
</evidence>
<keyword evidence="2" id="KW-1185">Reference proteome</keyword>
<dbReference type="EMBL" id="CP006644">
    <property type="protein sequence ID" value="AHE55123.1"/>
    <property type="molecule type" value="Genomic_DNA"/>
</dbReference>